<keyword evidence="5" id="KW-0862">Zinc</keyword>
<dbReference type="Pfam" id="PF07687">
    <property type="entry name" value="M20_dimer"/>
    <property type="match status" value="1"/>
</dbReference>
<dbReference type="InterPro" id="IPR002933">
    <property type="entry name" value="Peptidase_M20"/>
</dbReference>
<dbReference type="InterPro" id="IPR050072">
    <property type="entry name" value="Peptidase_M20A"/>
</dbReference>
<evidence type="ECO:0000256" key="1">
    <source>
        <dbReference type="ARBA" id="ARBA00001947"/>
    </source>
</evidence>
<reference evidence="8 9" key="1">
    <citation type="journal article" date="2023" name="Microbiol. Spectr.">
        <title>Synergy between Genome Mining, Metabolomics, and Bioinformatics Uncovers Antibacterial Chlorinated Carbazole Alkaloids and Their Biosynthetic Gene Cluster from Streptomyces tubbatahanensis sp. nov., a Novel Actinomycete Isolated from Sulu Sea, Philippines.</title>
        <authorList>
            <person name="Tenebro C.P."/>
            <person name="Trono D.J.V.L."/>
            <person name="Balida L.A.P."/>
            <person name="Bayog L.K.A."/>
            <person name="Bruna J.R."/>
            <person name="Sabido E.M."/>
            <person name="Caspe D.P.C."/>
            <person name="de Los Santos E.L.C."/>
            <person name="Saludes J.P."/>
            <person name="Dalisay D.S."/>
        </authorList>
    </citation>
    <scope>NUCLEOTIDE SEQUENCE [LARGE SCALE GENOMIC DNA]</scope>
    <source>
        <strain evidence="8 9">DSD3025</strain>
    </source>
</reference>
<dbReference type="Gene3D" id="1.10.150.900">
    <property type="match status" value="1"/>
</dbReference>
<name>A0ABY3XZ41_9ACTN</name>
<gene>
    <name evidence="8" type="ORF">MMF93_27395</name>
</gene>
<dbReference type="Pfam" id="PF01546">
    <property type="entry name" value="Peptidase_M20"/>
    <property type="match status" value="1"/>
</dbReference>
<organism evidence="8 9">
    <name type="scientific">Streptomyces tubbatahanensis</name>
    <dbReference type="NCBI Taxonomy" id="2923272"/>
    <lineage>
        <taxon>Bacteria</taxon>
        <taxon>Bacillati</taxon>
        <taxon>Actinomycetota</taxon>
        <taxon>Actinomycetes</taxon>
        <taxon>Kitasatosporales</taxon>
        <taxon>Streptomycetaceae</taxon>
        <taxon>Streptomyces</taxon>
    </lineage>
</organism>
<evidence type="ECO:0000313" key="8">
    <source>
        <dbReference type="EMBL" id="UNS99754.1"/>
    </source>
</evidence>
<dbReference type="Proteomes" id="UP001202244">
    <property type="component" value="Chromosome"/>
</dbReference>
<dbReference type="CDD" id="cd05675">
    <property type="entry name" value="M20_yscS_like"/>
    <property type="match status" value="1"/>
</dbReference>
<dbReference type="RefSeq" id="WP_242755620.1">
    <property type="nucleotide sequence ID" value="NZ_CP093846.1"/>
</dbReference>
<evidence type="ECO:0000256" key="5">
    <source>
        <dbReference type="ARBA" id="ARBA00022833"/>
    </source>
</evidence>
<feature type="compositionally biased region" description="Low complexity" evidence="6">
    <location>
        <begin position="462"/>
        <end position="479"/>
    </location>
</feature>
<evidence type="ECO:0000313" key="9">
    <source>
        <dbReference type="Proteomes" id="UP001202244"/>
    </source>
</evidence>
<dbReference type="Gene3D" id="3.40.630.10">
    <property type="entry name" value="Zn peptidases"/>
    <property type="match status" value="1"/>
</dbReference>
<dbReference type="EMBL" id="CP093846">
    <property type="protein sequence ID" value="UNS99754.1"/>
    <property type="molecule type" value="Genomic_DNA"/>
</dbReference>
<dbReference type="InterPro" id="IPR011650">
    <property type="entry name" value="Peptidase_M20_dimer"/>
</dbReference>
<proteinExistence type="inferred from homology"/>
<protein>
    <submittedName>
        <fullName evidence="8">M20/M25/M40 family metallo-hydrolase</fullName>
    </submittedName>
</protein>
<feature type="region of interest" description="Disordered" evidence="6">
    <location>
        <begin position="462"/>
        <end position="495"/>
    </location>
</feature>
<dbReference type="NCBIfam" id="NF005913">
    <property type="entry name" value="PRK07906.1"/>
    <property type="match status" value="1"/>
</dbReference>
<dbReference type="InterPro" id="IPR036264">
    <property type="entry name" value="Bact_exopeptidase_dim_dom"/>
</dbReference>
<keyword evidence="4" id="KW-0378">Hydrolase</keyword>
<dbReference type="InterPro" id="IPR001261">
    <property type="entry name" value="ArgE/DapE_CS"/>
</dbReference>
<dbReference type="SUPFAM" id="SSF55031">
    <property type="entry name" value="Bacterial exopeptidase dimerisation domain"/>
    <property type="match status" value="1"/>
</dbReference>
<feature type="region of interest" description="Disordered" evidence="6">
    <location>
        <begin position="1"/>
        <end position="21"/>
    </location>
</feature>
<dbReference type="SUPFAM" id="SSF53187">
    <property type="entry name" value="Zn-dependent exopeptidases"/>
    <property type="match status" value="1"/>
</dbReference>
<accession>A0ABY3XZ41</accession>
<dbReference type="Gene3D" id="3.30.70.360">
    <property type="match status" value="1"/>
</dbReference>
<keyword evidence="3" id="KW-0479">Metal-binding</keyword>
<feature type="domain" description="Peptidase M20 dimerisation" evidence="7">
    <location>
        <begin position="215"/>
        <end position="345"/>
    </location>
</feature>
<evidence type="ECO:0000259" key="7">
    <source>
        <dbReference type="Pfam" id="PF07687"/>
    </source>
</evidence>
<evidence type="ECO:0000256" key="4">
    <source>
        <dbReference type="ARBA" id="ARBA00022801"/>
    </source>
</evidence>
<evidence type="ECO:0000256" key="2">
    <source>
        <dbReference type="ARBA" id="ARBA00006247"/>
    </source>
</evidence>
<dbReference type="PANTHER" id="PTHR43808">
    <property type="entry name" value="ACETYLORNITHINE DEACETYLASE"/>
    <property type="match status" value="1"/>
</dbReference>
<evidence type="ECO:0000256" key="3">
    <source>
        <dbReference type="ARBA" id="ARBA00022723"/>
    </source>
</evidence>
<comment type="cofactor">
    <cofactor evidence="1">
        <name>Zn(2+)</name>
        <dbReference type="ChEBI" id="CHEBI:29105"/>
    </cofactor>
</comment>
<dbReference type="PROSITE" id="PS00758">
    <property type="entry name" value="ARGE_DAPE_CPG2_1"/>
    <property type="match status" value="1"/>
</dbReference>
<sequence length="495" mass="52422">MAEPAGRQAPGAGRQRPGPDHLDAQVFEEVVKNTSELIRIDTTNRGGGEGDERQAAEYVASRLADAGIEPRLLEKKPGRTNVVARVPGSDPSADALLLHGHLDVVPAEPADWTVHPFSGEVRDGVVWGRGAIDMKNADAMALSLVRAWARAGVRPPRDIVLAFTADEEDSAEFGSDFLVEQHPELFEGCTEGISESGAFTFHAENGLRLYPVAAGERGTAWLKLTAHGRAGHGSKVNRANAVSRLAAAVNRIGEHEWPVRLTPTVRAALARLAEVHGVRPLGPGAKDAEVDALLAQLGRAAALIEPTVRNSANPTVLEAGYKVNVIPGTATARVDGRMLPGAEEEFHTTLDELSGPDVRWEFQHREVPLQAPVDSPLFAAMSEALEHFDPGAHAVPYCMSGGTDAKQFSRLGIVGYGFTPLKLPAGFDYQALFHGVDERVPVEALHFGLRVLDRTLLGTGAPATGTGNADPAAGDAAHPPTDHPPARDANVPSGG</sequence>
<dbReference type="PANTHER" id="PTHR43808:SF8">
    <property type="entry name" value="PEPTIDASE M20 DIMERISATION DOMAIN-CONTAINING PROTEIN"/>
    <property type="match status" value="1"/>
</dbReference>
<keyword evidence="9" id="KW-1185">Reference proteome</keyword>
<comment type="similarity">
    <text evidence="2">Belongs to the peptidase M20A family.</text>
</comment>
<evidence type="ECO:0000256" key="6">
    <source>
        <dbReference type="SAM" id="MobiDB-lite"/>
    </source>
</evidence>
<dbReference type="PROSITE" id="PS00759">
    <property type="entry name" value="ARGE_DAPE_CPG2_2"/>
    <property type="match status" value="1"/>
</dbReference>